<sequence>MVQLPRKSTMSRSVNIARAGQESWRGFCRGVLNAAKEAADNLWNAKKAGSALASLTGSIVHVWPLECQRAAAGAAPARFLLPNEAAALPRATSAGTRCTHGLVHSLQQTSPGNGSLQG</sequence>
<protein>
    <submittedName>
        <fullName evidence="1">Uncharacterized protein</fullName>
    </submittedName>
</protein>
<dbReference type="EMBL" id="JANPWB010000009">
    <property type="protein sequence ID" value="KAJ1154471.1"/>
    <property type="molecule type" value="Genomic_DNA"/>
</dbReference>
<comment type="caution">
    <text evidence="1">The sequence shown here is derived from an EMBL/GenBank/DDBJ whole genome shotgun (WGS) entry which is preliminary data.</text>
</comment>
<accession>A0AAV7RPN0</accession>
<dbReference type="AlphaFoldDB" id="A0AAV7RPN0"/>
<evidence type="ECO:0000313" key="2">
    <source>
        <dbReference type="Proteomes" id="UP001066276"/>
    </source>
</evidence>
<reference evidence="1" key="1">
    <citation type="journal article" date="2022" name="bioRxiv">
        <title>Sequencing and chromosome-scale assembly of the giantPleurodeles waltlgenome.</title>
        <authorList>
            <person name="Brown T."/>
            <person name="Elewa A."/>
            <person name="Iarovenko S."/>
            <person name="Subramanian E."/>
            <person name="Araus A.J."/>
            <person name="Petzold A."/>
            <person name="Susuki M."/>
            <person name="Suzuki K.-i.T."/>
            <person name="Hayashi T."/>
            <person name="Toyoda A."/>
            <person name="Oliveira C."/>
            <person name="Osipova E."/>
            <person name="Leigh N.D."/>
            <person name="Simon A."/>
            <person name="Yun M.H."/>
        </authorList>
    </citation>
    <scope>NUCLEOTIDE SEQUENCE</scope>
    <source>
        <strain evidence="1">20211129_DDA</strain>
        <tissue evidence="1">Liver</tissue>
    </source>
</reference>
<gene>
    <name evidence="1" type="ORF">NDU88_007223</name>
</gene>
<evidence type="ECO:0000313" key="1">
    <source>
        <dbReference type="EMBL" id="KAJ1154471.1"/>
    </source>
</evidence>
<proteinExistence type="predicted"/>
<dbReference type="Proteomes" id="UP001066276">
    <property type="component" value="Chromosome 5"/>
</dbReference>
<name>A0AAV7RPN0_PLEWA</name>
<organism evidence="1 2">
    <name type="scientific">Pleurodeles waltl</name>
    <name type="common">Iberian ribbed newt</name>
    <dbReference type="NCBI Taxonomy" id="8319"/>
    <lineage>
        <taxon>Eukaryota</taxon>
        <taxon>Metazoa</taxon>
        <taxon>Chordata</taxon>
        <taxon>Craniata</taxon>
        <taxon>Vertebrata</taxon>
        <taxon>Euteleostomi</taxon>
        <taxon>Amphibia</taxon>
        <taxon>Batrachia</taxon>
        <taxon>Caudata</taxon>
        <taxon>Salamandroidea</taxon>
        <taxon>Salamandridae</taxon>
        <taxon>Pleurodelinae</taxon>
        <taxon>Pleurodeles</taxon>
    </lineage>
</organism>
<keyword evidence="2" id="KW-1185">Reference proteome</keyword>